<organism evidence="2">
    <name type="scientific">Lasioglossum parvulum</name>
    <dbReference type="NCBI Taxonomy" id="1040014"/>
    <lineage>
        <taxon>Eukaryota</taxon>
        <taxon>Metazoa</taxon>
        <taxon>Ecdysozoa</taxon>
        <taxon>Arthropoda</taxon>
        <taxon>Hexapoda</taxon>
        <taxon>Insecta</taxon>
        <taxon>Pterygota</taxon>
        <taxon>Neoptera</taxon>
        <taxon>Endopterygota</taxon>
        <taxon>Hymenoptera</taxon>
        <taxon>Apocrita</taxon>
        <taxon>Aculeata</taxon>
        <taxon>Apoidea</taxon>
        <taxon>Anthophila</taxon>
        <taxon>Halictidae</taxon>
        <taxon>Halictinae</taxon>
        <taxon>Halictini</taxon>
        <taxon>Lasioglossum</taxon>
        <taxon>Dialictus</taxon>
    </lineage>
</organism>
<geneLocation type="mitochondrion" evidence="2"/>
<gene>
    <name evidence="2" type="primary">ATP8</name>
</gene>
<evidence type="ECO:0000313" key="2">
    <source>
        <dbReference type="EMBL" id="ALO64854.1"/>
    </source>
</evidence>
<name>A0A0S2LU97_9HYME</name>
<dbReference type="AlphaFoldDB" id="A0A0S2LU97"/>
<feature type="transmembrane region" description="Helical" evidence="1">
    <location>
        <begin position="6"/>
        <end position="29"/>
    </location>
</feature>
<protein>
    <submittedName>
        <fullName evidence="2">ATP synthase F0 subunit 8</fullName>
    </submittedName>
</protein>
<keyword evidence="1" id="KW-0812">Transmembrane</keyword>
<keyword evidence="1" id="KW-1133">Transmembrane helix</keyword>
<reference evidence="2" key="1">
    <citation type="submission" date="2015-06" db="EMBL/GenBank/DDBJ databases">
        <title>High-throughput detection of wild bee species with mitogenome skimming and resequencing (mt-S/R).</title>
        <authorList>
            <person name="Tang M."/>
            <person name="Hardman C."/>
            <person name="Ji Y."/>
            <person name="Meng G."/>
            <person name="Liu S."/>
            <person name="Tan M."/>
            <person name="Yang S."/>
            <person name="Yang C."/>
            <person name="Moss E."/>
            <person name="Nevard T."/>
            <person name="Potts S.G."/>
            <person name="Zhou X."/>
            <person name="Yu D.W."/>
        </authorList>
    </citation>
    <scope>NUCLEOTIDE SEQUENCE</scope>
</reference>
<evidence type="ECO:0000256" key="1">
    <source>
        <dbReference type="SAM" id="Phobius"/>
    </source>
</evidence>
<keyword evidence="2" id="KW-0496">Mitochondrion</keyword>
<proteinExistence type="predicted"/>
<dbReference type="EMBL" id="KT164680">
    <property type="protein sequence ID" value="ALO64854.1"/>
    <property type="molecule type" value="Genomic_DNA"/>
</dbReference>
<sequence>MPQMSPMYWTLLLIFTIMMMYMYISMMYFTLPNPPYLKKIEKKYPKIMKKLIFKN</sequence>
<keyword evidence="1" id="KW-0472">Membrane</keyword>
<accession>A0A0S2LU97</accession>